<organism evidence="2 3">
    <name type="scientific">Streptomyces gilvosporeus</name>
    <dbReference type="NCBI Taxonomy" id="553510"/>
    <lineage>
        <taxon>Bacteria</taxon>
        <taxon>Bacillati</taxon>
        <taxon>Actinomycetota</taxon>
        <taxon>Actinomycetes</taxon>
        <taxon>Kitasatosporales</taxon>
        <taxon>Streptomycetaceae</taxon>
        <taxon>Streptomyces</taxon>
    </lineage>
</organism>
<dbReference type="KEGG" id="sgv:B1H19_31145"/>
<dbReference type="AlphaFoldDB" id="A0A1V0TZ18"/>
<reference evidence="2 3" key="1">
    <citation type="submission" date="2017-04" db="EMBL/GenBank/DDBJ databases">
        <title>Complete Genome Sequence of Streptomyces gilvosporeus F607, a Capable Producer of Natamycin.</title>
        <authorList>
            <person name="Zong G."/>
            <person name="Zhong C."/>
            <person name="Fu J."/>
            <person name="Qin R."/>
            <person name="Cao G."/>
        </authorList>
    </citation>
    <scope>NUCLEOTIDE SEQUENCE [LARGE SCALE GENOMIC DNA]</scope>
    <source>
        <strain evidence="2 3">F607</strain>
    </source>
</reference>
<dbReference type="RefSeq" id="WP_083108028.1">
    <property type="nucleotide sequence ID" value="NZ_CP020569.1"/>
</dbReference>
<accession>A0A1V0TZ18</accession>
<dbReference type="InterPro" id="IPR042171">
    <property type="entry name" value="Acyl-CoA_hotdog"/>
</dbReference>
<gene>
    <name evidence="2" type="ORF">B1H19_31145</name>
</gene>
<dbReference type="InterPro" id="IPR029069">
    <property type="entry name" value="HotDog_dom_sf"/>
</dbReference>
<dbReference type="InterPro" id="IPR049449">
    <property type="entry name" value="TesB_ACOT8-like_N"/>
</dbReference>
<evidence type="ECO:0000313" key="2">
    <source>
        <dbReference type="EMBL" id="ARF58048.1"/>
    </source>
</evidence>
<sequence length="275" mass="30286">MNPDIDTLIETVSAHQEAESFELEIGTPWYCSSKWVFSGMVTAIAAATASTRHGGAMLESCDTVFLRPTRAGILTVLTRSLRSGRQGPVYEVTVAQDGRTNAVSTVRVANGESPKATIASPKGWHRTEPAACRDISFVAECVPILGLFEERAEDYPETWDTPCPGVTSVESWARVRELRSESTVLESQLCDMLLLDCHVFQPLHFEPRTEETISEDFHMEWLAHAEPDEWTHVHTESALGSNAAAIVHGELRTSEGALRAIGSCRGRVLFREGDE</sequence>
<dbReference type="Pfam" id="PF13622">
    <property type="entry name" value="4HBT_3"/>
    <property type="match status" value="1"/>
</dbReference>
<proteinExistence type="predicted"/>
<evidence type="ECO:0000313" key="3">
    <source>
        <dbReference type="Proteomes" id="UP000192726"/>
    </source>
</evidence>
<name>A0A1V0TZ18_9ACTN</name>
<dbReference type="Proteomes" id="UP000192726">
    <property type="component" value="Chromosome"/>
</dbReference>
<feature type="domain" description="Acyl-CoA thioesterase-like N-terminal HotDog" evidence="1">
    <location>
        <begin position="28"/>
        <end position="105"/>
    </location>
</feature>
<evidence type="ECO:0000259" key="1">
    <source>
        <dbReference type="Pfam" id="PF13622"/>
    </source>
</evidence>
<keyword evidence="3" id="KW-1185">Reference proteome</keyword>
<dbReference type="EMBL" id="CP020569">
    <property type="protein sequence ID" value="ARF58048.1"/>
    <property type="molecule type" value="Genomic_DNA"/>
</dbReference>
<dbReference type="Gene3D" id="2.40.160.210">
    <property type="entry name" value="Acyl-CoA thioesterase, double hotdog domain"/>
    <property type="match status" value="1"/>
</dbReference>
<dbReference type="SUPFAM" id="SSF54637">
    <property type="entry name" value="Thioesterase/thiol ester dehydrase-isomerase"/>
    <property type="match status" value="2"/>
</dbReference>
<protein>
    <recommendedName>
        <fullName evidence="1">Acyl-CoA thioesterase-like N-terminal HotDog domain-containing protein</fullName>
    </recommendedName>
</protein>
<dbReference type="STRING" id="553510.B1H19_31145"/>